<dbReference type="RefSeq" id="WP_073199729.1">
    <property type="nucleotide sequence ID" value="NZ_FRCZ01000001.1"/>
</dbReference>
<dbReference type="STRING" id="1027249.SAMN05216179_0735"/>
<sequence length="160" mass="17920">MPTENADIFTLAKFGDLEKFKDSFDIKLVNKKSSNGSGLLHYAISGNNFEIASFLLDKGIDINMTNVDGQTALHLICVNQDLKVAKELLQRDIDINIKDKYGNNALWTAVFNCKGKNYEMVELLMNYQSDISNENNAGRSPLDFAKQVGNERLINILKGK</sequence>
<dbReference type="Pfam" id="PF12796">
    <property type="entry name" value="Ank_2"/>
    <property type="match status" value="1"/>
</dbReference>
<keyword evidence="1" id="KW-0677">Repeat</keyword>
<dbReference type="SUPFAM" id="SSF48403">
    <property type="entry name" value="Ankyrin repeat"/>
    <property type="match status" value="1"/>
</dbReference>
<gene>
    <name evidence="4" type="ORF">SAMN05216179_0735</name>
</gene>
<keyword evidence="2 3" id="KW-0040">ANK repeat</keyword>
<name>A0A1M7KKD8_9BACI</name>
<feature type="repeat" description="ANK" evidence="3">
    <location>
        <begin position="35"/>
        <end position="67"/>
    </location>
</feature>
<dbReference type="PANTHER" id="PTHR24198:SF165">
    <property type="entry name" value="ANKYRIN REPEAT-CONTAINING PROTEIN-RELATED"/>
    <property type="match status" value="1"/>
</dbReference>
<dbReference type="InterPro" id="IPR036770">
    <property type="entry name" value="Ankyrin_rpt-contain_sf"/>
</dbReference>
<dbReference type="AlphaFoldDB" id="A0A1M7KKD8"/>
<dbReference type="InterPro" id="IPR002110">
    <property type="entry name" value="Ankyrin_rpt"/>
</dbReference>
<dbReference type="PROSITE" id="PS50297">
    <property type="entry name" value="ANK_REP_REGION"/>
    <property type="match status" value="2"/>
</dbReference>
<feature type="repeat" description="ANK" evidence="3">
    <location>
        <begin position="68"/>
        <end position="100"/>
    </location>
</feature>
<dbReference type="SMART" id="SM00248">
    <property type="entry name" value="ANK"/>
    <property type="match status" value="3"/>
</dbReference>
<dbReference type="PROSITE" id="PS50088">
    <property type="entry name" value="ANK_REPEAT"/>
    <property type="match status" value="2"/>
</dbReference>
<evidence type="ECO:0000313" key="5">
    <source>
        <dbReference type="Proteomes" id="UP000184184"/>
    </source>
</evidence>
<dbReference type="OrthoDB" id="2930255at2"/>
<dbReference type="PANTHER" id="PTHR24198">
    <property type="entry name" value="ANKYRIN REPEAT AND PROTEIN KINASE DOMAIN-CONTAINING PROTEIN"/>
    <property type="match status" value="1"/>
</dbReference>
<protein>
    <submittedName>
        <fullName evidence="4">Uncharacterized protein</fullName>
    </submittedName>
</protein>
<keyword evidence="5" id="KW-1185">Reference proteome</keyword>
<accession>A0A1M7KKD8</accession>
<proteinExistence type="predicted"/>
<dbReference type="Gene3D" id="1.25.40.20">
    <property type="entry name" value="Ankyrin repeat-containing domain"/>
    <property type="match status" value="1"/>
</dbReference>
<evidence type="ECO:0000256" key="3">
    <source>
        <dbReference type="PROSITE-ProRule" id="PRU00023"/>
    </source>
</evidence>
<evidence type="ECO:0000256" key="2">
    <source>
        <dbReference type="ARBA" id="ARBA00023043"/>
    </source>
</evidence>
<evidence type="ECO:0000313" key="4">
    <source>
        <dbReference type="EMBL" id="SHM65397.1"/>
    </source>
</evidence>
<organism evidence="4 5">
    <name type="scientific">Gracilibacillus kekensis</name>
    <dbReference type="NCBI Taxonomy" id="1027249"/>
    <lineage>
        <taxon>Bacteria</taxon>
        <taxon>Bacillati</taxon>
        <taxon>Bacillota</taxon>
        <taxon>Bacilli</taxon>
        <taxon>Bacillales</taxon>
        <taxon>Bacillaceae</taxon>
        <taxon>Gracilibacillus</taxon>
    </lineage>
</organism>
<dbReference type="EMBL" id="FRCZ01000001">
    <property type="protein sequence ID" value="SHM65397.1"/>
    <property type="molecule type" value="Genomic_DNA"/>
</dbReference>
<dbReference type="Proteomes" id="UP000184184">
    <property type="component" value="Unassembled WGS sequence"/>
</dbReference>
<reference evidence="4 5" key="1">
    <citation type="submission" date="2016-11" db="EMBL/GenBank/DDBJ databases">
        <authorList>
            <person name="Jaros S."/>
            <person name="Januszkiewicz K."/>
            <person name="Wedrychowicz H."/>
        </authorList>
    </citation>
    <scope>NUCLEOTIDE SEQUENCE [LARGE SCALE GENOMIC DNA]</scope>
    <source>
        <strain evidence="4 5">CGMCC 1.10681</strain>
    </source>
</reference>
<evidence type="ECO:0000256" key="1">
    <source>
        <dbReference type="ARBA" id="ARBA00022737"/>
    </source>
</evidence>